<dbReference type="GO" id="GO:0071897">
    <property type="term" value="P:DNA biosynthetic process"/>
    <property type="evidence" value="ECO:0007669"/>
    <property type="project" value="UniProtKB-ARBA"/>
</dbReference>
<sequence>MLEVEEIDITSGIRQGCTVSTELFKLVTYEIIRKLEEQGNNLIIEGANFSSLFFADDSLMITRSIEEAEENIRIIAKISKEFGLEINESKSKVMIYKKGRKRDIDKVRGIEVVRSLRYLGLEICDEEDIFKKQK</sequence>
<evidence type="ECO:0000313" key="3">
    <source>
        <dbReference type="Proteomes" id="UP001497623"/>
    </source>
</evidence>
<evidence type="ECO:0000313" key="2">
    <source>
        <dbReference type="EMBL" id="CAL4219705.1"/>
    </source>
</evidence>
<evidence type="ECO:0000259" key="1">
    <source>
        <dbReference type="PROSITE" id="PS50878"/>
    </source>
</evidence>
<dbReference type="PANTHER" id="PTHR47027">
    <property type="entry name" value="REVERSE TRANSCRIPTASE DOMAIN-CONTAINING PROTEIN"/>
    <property type="match status" value="1"/>
</dbReference>
<dbReference type="SUPFAM" id="SSF56672">
    <property type="entry name" value="DNA/RNA polymerases"/>
    <property type="match status" value="1"/>
</dbReference>
<dbReference type="InterPro" id="IPR043502">
    <property type="entry name" value="DNA/RNA_pol_sf"/>
</dbReference>
<dbReference type="PANTHER" id="PTHR47027:SF20">
    <property type="entry name" value="REVERSE TRANSCRIPTASE-LIKE PROTEIN WITH RNA-DIRECTED DNA POLYMERASE DOMAIN"/>
    <property type="match status" value="1"/>
</dbReference>
<dbReference type="Proteomes" id="UP001497623">
    <property type="component" value="Unassembled WGS sequence"/>
</dbReference>
<dbReference type="PROSITE" id="PS50878">
    <property type="entry name" value="RT_POL"/>
    <property type="match status" value="1"/>
</dbReference>
<accession>A0AAV2SNN2</accession>
<dbReference type="Pfam" id="PF00078">
    <property type="entry name" value="RVT_1"/>
    <property type="match status" value="1"/>
</dbReference>
<dbReference type="InterPro" id="IPR000477">
    <property type="entry name" value="RT_dom"/>
</dbReference>
<dbReference type="Gene3D" id="3.30.70.270">
    <property type="match status" value="1"/>
</dbReference>
<dbReference type="AlphaFoldDB" id="A0AAV2SNN2"/>
<organism evidence="2 3">
    <name type="scientific">Meganyctiphanes norvegica</name>
    <name type="common">Northern krill</name>
    <name type="synonym">Thysanopoda norvegica</name>
    <dbReference type="NCBI Taxonomy" id="48144"/>
    <lineage>
        <taxon>Eukaryota</taxon>
        <taxon>Metazoa</taxon>
        <taxon>Ecdysozoa</taxon>
        <taxon>Arthropoda</taxon>
        <taxon>Crustacea</taxon>
        <taxon>Multicrustacea</taxon>
        <taxon>Malacostraca</taxon>
        <taxon>Eumalacostraca</taxon>
        <taxon>Eucarida</taxon>
        <taxon>Euphausiacea</taxon>
        <taxon>Euphausiidae</taxon>
        <taxon>Meganyctiphanes</taxon>
    </lineage>
</organism>
<gene>
    <name evidence="2" type="ORF">MNOR_LOCUS39007</name>
</gene>
<name>A0AAV2SNN2_MEGNR</name>
<dbReference type="InterPro" id="IPR043128">
    <property type="entry name" value="Rev_trsase/Diguanyl_cyclase"/>
</dbReference>
<dbReference type="EMBL" id="CAXKWB010095536">
    <property type="protein sequence ID" value="CAL4219705.1"/>
    <property type="molecule type" value="Genomic_DNA"/>
</dbReference>
<feature type="domain" description="Reverse transcriptase" evidence="1">
    <location>
        <begin position="1"/>
        <end position="123"/>
    </location>
</feature>
<keyword evidence="3" id="KW-1185">Reference proteome</keyword>
<comment type="caution">
    <text evidence="2">The sequence shown here is derived from an EMBL/GenBank/DDBJ whole genome shotgun (WGS) entry which is preliminary data.</text>
</comment>
<reference evidence="2 3" key="1">
    <citation type="submission" date="2024-05" db="EMBL/GenBank/DDBJ databases">
        <authorList>
            <person name="Wallberg A."/>
        </authorList>
    </citation>
    <scope>NUCLEOTIDE SEQUENCE [LARGE SCALE GENOMIC DNA]</scope>
</reference>
<protein>
    <recommendedName>
        <fullName evidence="1">Reverse transcriptase domain-containing protein</fullName>
    </recommendedName>
</protein>
<proteinExistence type="predicted"/>